<protein>
    <recommendedName>
        <fullName evidence="1">Plasmid pRiA4b Orf3-like domain-containing protein</fullName>
    </recommendedName>
</protein>
<dbReference type="eggNOG" id="ENOG502ZZB9">
    <property type="taxonomic scope" value="Bacteria"/>
</dbReference>
<feature type="domain" description="Plasmid pRiA4b Orf3-like" evidence="1">
    <location>
        <begin position="10"/>
        <end position="135"/>
    </location>
</feature>
<dbReference type="RefSeq" id="WP_012573505.1">
    <property type="nucleotide sequence ID" value="NC_011565.1"/>
</dbReference>
<dbReference type="HOGENOM" id="CLU_108362_0_0_10"/>
<dbReference type="AlphaFoldDB" id="B6YRC2"/>
<keyword evidence="3" id="KW-1185">Reference proteome</keyword>
<dbReference type="KEGG" id="aps:CFPG_481"/>
<dbReference type="EMBL" id="AP010656">
    <property type="protein sequence ID" value="BAG83744.1"/>
    <property type="molecule type" value="Genomic_DNA"/>
</dbReference>
<evidence type="ECO:0000313" key="3">
    <source>
        <dbReference type="Proteomes" id="UP000000723"/>
    </source>
</evidence>
<dbReference type="InterPro" id="IPR024047">
    <property type="entry name" value="MM3350-like_sf"/>
</dbReference>
<dbReference type="SUPFAM" id="SSF159941">
    <property type="entry name" value="MM3350-like"/>
    <property type="match status" value="1"/>
</dbReference>
<dbReference type="Pfam" id="PF07929">
    <property type="entry name" value="PRiA4_ORF3"/>
    <property type="match status" value="1"/>
</dbReference>
<sequence>MVYRFVLVSDEVNNFRRDITIDSEATFFQLHETILSSVNYTKDQFTSFFICNNDWSREMEITLIDMESNSDRNIYVMGSCQLSEYLNEKEQKLVYVFDQLNDRCFFIELCEIIHGENQDNPRIVKLAGNPPKQMAQIGKGSLSDFFFADRDEGEHLYHDEFVTESSDDEDLENLSEGDTFDY</sequence>
<dbReference type="Gene3D" id="3.10.290.30">
    <property type="entry name" value="MM3350-like"/>
    <property type="match status" value="1"/>
</dbReference>
<reference evidence="3" key="1">
    <citation type="journal article" date="2008" name="Science">
        <title>Genome of an endosymbiont coupling N2 fixation to cellulolysis within RT protist cells in termite gut.</title>
        <authorList>
            <person name="Hongoh Y."/>
            <person name="Sharma V.K."/>
            <person name="Prakash T."/>
            <person name="Noda S."/>
            <person name="Toh H."/>
            <person name="Taylor T.D."/>
            <person name="Kudo T."/>
            <person name="Sakaki Y."/>
            <person name="Toyoda A."/>
            <person name="Hattori M."/>
            <person name="Ohkuma M."/>
        </authorList>
    </citation>
    <scope>NUCLEOTIDE SEQUENCE [LARGE SCALE GENOMIC DNA]</scope>
</reference>
<dbReference type="Proteomes" id="UP000000723">
    <property type="component" value="Chromosome"/>
</dbReference>
<evidence type="ECO:0000259" key="1">
    <source>
        <dbReference type="Pfam" id="PF07929"/>
    </source>
</evidence>
<dbReference type="OrthoDB" id="666725at2"/>
<dbReference type="STRING" id="511995.CFPG_481"/>
<gene>
    <name evidence="2" type="ordered locus">CFPG_481</name>
</gene>
<evidence type="ECO:0000313" key="2">
    <source>
        <dbReference type="EMBL" id="BAG83744.1"/>
    </source>
</evidence>
<name>B6YRC2_AZOPC</name>
<accession>B6YRC2</accession>
<proteinExistence type="predicted"/>
<organism evidence="2 3">
    <name type="scientific">Azobacteroides pseudotrichonymphae genomovar. CFP2</name>
    <dbReference type="NCBI Taxonomy" id="511995"/>
    <lineage>
        <taxon>Bacteria</taxon>
        <taxon>Pseudomonadati</taxon>
        <taxon>Bacteroidota</taxon>
        <taxon>Bacteroidia</taxon>
        <taxon>Bacteroidales</taxon>
        <taxon>Candidatus Azobacteroides</taxon>
    </lineage>
</organism>
<dbReference type="InterPro" id="IPR012912">
    <property type="entry name" value="Plasmid_pRiA4b_Orf3-like"/>
</dbReference>